<dbReference type="Gene3D" id="1.10.10.60">
    <property type="entry name" value="Homeodomain-like"/>
    <property type="match status" value="1"/>
</dbReference>
<evidence type="ECO:0000259" key="4">
    <source>
        <dbReference type="PROSITE" id="PS50977"/>
    </source>
</evidence>
<dbReference type="PANTHER" id="PTHR30055:SF148">
    <property type="entry name" value="TETR-FAMILY TRANSCRIPTIONAL REGULATOR"/>
    <property type="match status" value="1"/>
</dbReference>
<dbReference type="Pfam" id="PF00440">
    <property type="entry name" value="TetR_N"/>
    <property type="match status" value="1"/>
</dbReference>
<dbReference type="Gene3D" id="1.10.357.10">
    <property type="entry name" value="Tetracycline Repressor, domain 2"/>
    <property type="match status" value="1"/>
</dbReference>
<organism evidence="5 6">
    <name type="scientific">Streptomyces violascens</name>
    <dbReference type="NCBI Taxonomy" id="67381"/>
    <lineage>
        <taxon>Bacteria</taxon>
        <taxon>Bacillati</taxon>
        <taxon>Actinomycetota</taxon>
        <taxon>Actinomycetes</taxon>
        <taxon>Kitasatosporales</taxon>
        <taxon>Streptomycetaceae</taxon>
        <taxon>Streptomyces</taxon>
    </lineage>
</organism>
<feature type="region of interest" description="Disordered" evidence="3">
    <location>
        <begin position="111"/>
        <end position="134"/>
    </location>
</feature>
<dbReference type="PANTHER" id="PTHR30055">
    <property type="entry name" value="HTH-TYPE TRANSCRIPTIONAL REGULATOR RUTR"/>
    <property type="match status" value="1"/>
</dbReference>
<accession>A0ABQ3QR03</accession>
<evidence type="ECO:0000256" key="1">
    <source>
        <dbReference type="ARBA" id="ARBA00023125"/>
    </source>
</evidence>
<dbReference type="InterPro" id="IPR009057">
    <property type="entry name" value="Homeodomain-like_sf"/>
</dbReference>
<feature type="compositionally biased region" description="Basic residues" evidence="3">
    <location>
        <begin position="229"/>
        <end position="242"/>
    </location>
</feature>
<dbReference type="EMBL" id="BNDY01000015">
    <property type="protein sequence ID" value="GHI39712.1"/>
    <property type="molecule type" value="Genomic_DNA"/>
</dbReference>
<dbReference type="InterPro" id="IPR023772">
    <property type="entry name" value="DNA-bd_HTH_TetR-type_CS"/>
</dbReference>
<evidence type="ECO:0000313" key="5">
    <source>
        <dbReference type="EMBL" id="GHI39712.1"/>
    </source>
</evidence>
<feature type="compositionally biased region" description="Low complexity" evidence="3">
    <location>
        <begin position="255"/>
        <end position="279"/>
    </location>
</feature>
<dbReference type="SUPFAM" id="SSF46689">
    <property type="entry name" value="Homeodomain-like"/>
    <property type="match status" value="1"/>
</dbReference>
<feature type="region of interest" description="Disordered" evidence="3">
    <location>
        <begin position="229"/>
        <end position="283"/>
    </location>
</feature>
<evidence type="ECO:0000256" key="3">
    <source>
        <dbReference type="SAM" id="MobiDB-lite"/>
    </source>
</evidence>
<dbReference type="PROSITE" id="PS50977">
    <property type="entry name" value="HTH_TETR_2"/>
    <property type="match status" value="1"/>
</dbReference>
<dbReference type="InterPro" id="IPR001647">
    <property type="entry name" value="HTH_TetR"/>
</dbReference>
<evidence type="ECO:0000256" key="2">
    <source>
        <dbReference type="PROSITE-ProRule" id="PRU00335"/>
    </source>
</evidence>
<sequence>MAPGPQLPHVLGQRGAGAAHLQAVLLGQLGRAEGLVAGVRADCVGMKADASDGAAVSPRSCGLAHYGRFRRGIPGGFPGWGSLATGRTRIVATARVGRVCVATQPWSSQRYAQGMTKTDPETAANRPPSRRAPAGAAVLREDVTEAIRAAVFEELAAVGFARMSIEGIARRAGVGKTAVYRRWRSKLSLVLDLVSAFAEQGLPVPHTGSLYGDIRALLAVASLARAPPRRLAGHPRPARRVRTPPGDRRRDQGCAARRISRVSPRSSSARPSNAASCPRGRTPTEPSTLIVGPLYWRLVVVKGALPKGYLDDLAKSAVAALKATG</sequence>
<feature type="compositionally biased region" description="Low complexity" evidence="3">
    <location>
        <begin position="123"/>
        <end position="134"/>
    </location>
</feature>
<evidence type="ECO:0000313" key="6">
    <source>
        <dbReference type="Proteomes" id="UP001050808"/>
    </source>
</evidence>
<feature type="domain" description="HTH tetR-type" evidence="4">
    <location>
        <begin position="141"/>
        <end position="201"/>
    </location>
</feature>
<dbReference type="InterPro" id="IPR050109">
    <property type="entry name" value="HTH-type_TetR-like_transc_reg"/>
</dbReference>
<keyword evidence="6" id="KW-1185">Reference proteome</keyword>
<proteinExistence type="predicted"/>
<dbReference type="Proteomes" id="UP001050808">
    <property type="component" value="Unassembled WGS sequence"/>
</dbReference>
<dbReference type="PROSITE" id="PS01081">
    <property type="entry name" value="HTH_TETR_1"/>
    <property type="match status" value="1"/>
</dbReference>
<protein>
    <recommendedName>
        <fullName evidence="4">HTH tetR-type domain-containing protein</fullName>
    </recommendedName>
</protein>
<name>A0ABQ3QR03_9ACTN</name>
<gene>
    <name evidence="5" type="ORF">Sviol_41200</name>
</gene>
<keyword evidence="1 2" id="KW-0238">DNA-binding</keyword>
<feature type="DNA-binding region" description="H-T-H motif" evidence="2">
    <location>
        <begin position="164"/>
        <end position="183"/>
    </location>
</feature>
<comment type="caution">
    <text evidence="5">The sequence shown here is derived from an EMBL/GenBank/DDBJ whole genome shotgun (WGS) entry which is preliminary data.</text>
</comment>
<reference evidence="5" key="1">
    <citation type="submission" date="2024-05" db="EMBL/GenBank/DDBJ databases">
        <title>Whole genome shotgun sequence of Streptomyces violascens NBRC 12920.</title>
        <authorList>
            <person name="Komaki H."/>
            <person name="Tamura T."/>
        </authorList>
    </citation>
    <scope>NUCLEOTIDE SEQUENCE</scope>
    <source>
        <strain evidence="5">NBRC 12920</strain>
    </source>
</reference>